<dbReference type="AlphaFoldDB" id="A0A5M3MA80"/>
<dbReference type="RefSeq" id="XP_007774420.1">
    <property type="nucleotide sequence ID" value="XM_007776230.1"/>
</dbReference>
<keyword evidence="4" id="KW-1185">Reference proteome</keyword>
<protein>
    <recommendedName>
        <fullName evidence="2">DUF6532 domain-containing protein</fullName>
    </recommendedName>
</protein>
<evidence type="ECO:0000313" key="3">
    <source>
        <dbReference type="EMBL" id="EIW75744.1"/>
    </source>
</evidence>
<reference evidence="4" key="1">
    <citation type="journal article" date="2012" name="Science">
        <title>The Paleozoic origin of enzymatic lignin decomposition reconstructed from 31 fungal genomes.</title>
        <authorList>
            <person name="Floudas D."/>
            <person name="Binder M."/>
            <person name="Riley R."/>
            <person name="Barry K."/>
            <person name="Blanchette R.A."/>
            <person name="Henrissat B."/>
            <person name="Martinez A.T."/>
            <person name="Otillar R."/>
            <person name="Spatafora J.W."/>
            <person name="Yadav J.S."/>
            <person name="Aerts A."/>
            <person name="Benoit I."/>
            <person name="Boyd A."/>
            <person name="Carlson A."/>
            <person name="Copeland A."/>
            <person name="Coutinho P.M."/>
            <person name="de Vries R.P."/>
            <person name="Ferreira P."/>
            <person name="Findley K."/>
            <person name="Foster B."/>
            <person name="Gaskell J."/>
            <person name="Glotzer D."/>
            <person name="Gorecki P."/>
            <person name="Heitman J."/>
            <person name="Hesse C."/>
            <person name="Hori C."/>
            <person name="Igarashi K."/>
            <person name="Jurgens J.A."/>
            <person name="Kallen N."/>
            <person name="Kersten P."/>
            <person name="Kohler A."/>
            <person name="Kuees U."/>
            <person name="Kumar T.K.A."/>
            <person name="Kuo A."/>
            <person name="LaButti K."/>
            <person name="Larrondo L.F."/>
            <person name="Lindquist E."/>
            <person name="Ling A."/>
            <person name="Lombard V."/>
            <person name="Lucas S."/>
            <person name="Lundell T."/>
            <person name="Martin R."/>
            <person name="McLaughlin D.J."/>
            <person name="Morgenstern I."/>
            <person name="Morin E."/>
            <person name="Murat C."/>
            <person name="Nagy L.G."/>
            <person name="Nolan M."/>
            <person name="Ohm R.A."/>
            <person name="Patyshakuliyeva A."/>
            <person name="Rokas A."/>
            <person name="Ruiz-Duenas F.J."/>
            <person name="Sabat G."/>
            <person name="Salamov A."/>
            <person name="Samejima M."/>
            <person name="Schmutz J."/>
            <person name="Slot J.C."/>
            <person name="St John F."/>
            <person name="Stenlid J."/>
            <person name="Sun H."/>
            <person name="Sun S."/>
            <person name="Syed K."/>
            <person name="Tsang A."/>
            <person name="Wiebenga A."/>
            <person name="Young D."/>
            <person name="Pisabarro A."/>
            <person name="Eastwood D.C."/>
            <person name="Martin F."/>
            <person name="Cullen D."/>
            <person name="Grigoriev I.V."/>
            <person name="Hibbett D.S."/>
        </authorList>
    </citation>
    <scope>NUCLEOTIDE SEQUENCE [LARGE SCALE GENOMIC DNA]</scope>
    <source>
        <strain evidence="4">RWD-64-598 SS2</strain>
    </source>
</reference>
<feature type="compositionally biased region" description="Low complexity" evidence="1">
    <location>
        <begin position="476"/>
        <end position="497"/>
    </location>
</feature>
<feature type="compositionally biased region" description="Polar residues" evidence="1">
    <location>
        <begin position="1"/>
        <end position="12"/>
    </location>
</feature>
<dbReference type="GeneID" id="19206237"/>
<feature type="region of interest" description="Disordered" evidence="1">
    <location>
        <begin position="1"/>
        <end position="200"/>
    </location>
</feature>
<dbReference type="OrthoDB" id="3244572at2759"/>
<organism evidence="3 4">
    <name type="scientific">Coniophora puteana (strain RWD-64-598)</name>
    <name type="common">Brown rot fungus</name>
    <dbReference type="NCBI Taxonomy" id="741705"/>
    <lineage>
        <taxon>Eukaryota</taxon>
        <taxon>Fungi</taxon>
        <taxon>Dikarya</taxon>
        <taxon>Basidiomycota</taxon>
        <taxon>Agaricomycotina</taxon>
        <taxon>Agaricomycetes</taxon>
        <taxon>Agaricomycetidae</taxon>
        <taxon>Boletales</taxon>
        <taxon>Coniophorineae</taxon>
        <taxon>Coniophoraceae</taxon>
        <taxon>Coniophora</taxon>
    </lineage>
</organism>
<evidence type="ECO:0000259" key="2">
    <source>
        <dbReference type="Pfam" id="PF20149"/>
    </source>
</evidence>
<feature type="region of interest" description="Disordered" evidence="1">
    <location>
        <begin position="473"/>
        <end position="536"/>
    </location>
</feature>
<feature type="compositionally biased region" description="Basic and acidic residues" evidence="1">
    <location>
        <begin position="39"/>
        <end position="57"/>
    </location>
</feature>
<proteinExistence type="predicted"/>
<feature type="compositionally biased region" description="Polar residues" evidence="1">
    <location>
        <begin position="97"/>
        <end position="111"/>
    </location>
</feature>
<dbReference type="OMA" id="ERNSHAC"/>
<feature type="domain" description="DUF6532" evidence="2">
    <location>
        <begin position="216"/>
        <end position="420"/>
    </location>
</feature>
<dbReference type="InterPro" id="IPR045341">
    <property type="entry name" value="DUF6532"/>
</dbReference>
<accession>A0A5M3MA80</accession>
<name>A0A5M3MA80_CONPW</name>
<dbReference type="Pfam" id="PF20149">
    <property type="entry name" value="DUF6532"/>
    <property type="match status" value="1"/>
</dbReference>
<evidence type="ECO:0000256" key="1">
    <source>
        <dbReference type="SAM" id="MobiDB-lite"/>
    </source>
</evidence>
<dbReference type="Proteomes" id="UP000053558">
    <property type="component" value="Unassembled WGS sequence"/>
</dbReference>
<feature type="compositionally biased region" description="Low complexity" evidence="1">
    <location>
        <begin position="146"/>
        <end position="155"/>
    </location>
</feature>
<comment type="caution">
    <text evidence="3">The sequence shown here is derived from an EMBL/GenBank/DDBJ whole genome shotgun (WGS) entry which is preliminary data.</text>
</comment>
<dbReference type="EMBL" id="JH711588">
    <property type="protein sequence ID" value="EIW75744.1"/>
    <property type="molecule type" value="Genomic_DNA"/>
</dbReference>
<sequence length="536" mass="59152">MARPSHSQPSSRVTRERNEGIDASSVVEGRTRTNRKASNKKEQQYRDEIDSQKEKIAKLQRMLQQTSREHDSDEESEHDLNRPESEEEDPPPHGGAFSSNFATFRQRTESVPPSPPHKRLRRYDEARQADAGGAAAPINRQEDTNARAAPTRTVPTPTPAGQQQLPDRIRSPTGNAVDISPDPIPPPLKPGVNGDSVTKGKCSDYKAPASDVILRGIRDYEARVLGENPFPSAEDQYQWAIDAIGVANRENRKRNAGRPVPTYEATDRVVHVIKIRHSHARGHLLDPTRMAIVNQFGVKKSPANKSEAAKNLRRVDWLLTDNRYTLLHQDRGVGLAMHPILIDIVADGLLRKTSSGALLSTKYFRPISLRTIALMFTVIHFCLREYRDGDGWLSQAKKFSVDDTNNKTVYEDKLERLHQWDQLDPNISRMIRTNIFDQAYFMTQHEKFDDGSQPAGLLDSEKEAERTLMREYYKQSLSSGEASSSGGASLPEGASSSDGAPMLEGGSSSGGAAVPEGASTLGTAPSPEGVSSSSEA</sequence>
<dbReference type="KEGG" id="cput:CONPUDRAFT_169478"/>
<evidence type="ECO:0000313" key="4">
    <source>
        <dbReference type="Proteomes" id="UP000053558"/>
    </source>
</evidence>
<gene>
    <name evidence="3" type="ORF">CONPUDRAFT_169478</name>
</gene>